<evidence type="ECO:0000256" key="2">
    <source>
        <dbReference type="RuleBase" id="RU000363"/>
    </source>
</evidence>
<dbReference type="Gene3D" id="3.40.50.720">
    <property type="entry name" value="NAD(P)-binding Rossmann-like Domain"/>
    <property type="match status" value="1"/>
</dbReference>
<name>A0A023GL56_AMBTT</name>
<evidence type="ECO:0000313" key="3">
    <source>
        <dbReference type="EMBL" id="JAC33550.1"/>
    </source>
</evidence>
<dbReference type="InterPro" id="IPR002347">
    <property type="entry name" value="SDR_fam"/>
</dbReference>
<dbReference type="AlphaFoldDB" id="A0A023GL56"/>
<dbReference type="InterPro" id="IPR036291">
    <property type="entry name" value="NAD(P)-bd_dom_sf"/>
</dbReference>
<keyword evidence="1" id="KW-0560">Oxidoreductase</keyword>
<accession>A0A023GL56</accession>
<dbReference type="EMBL" id="GBBM01001868">
    <property type="protein sequence ID" value="JAC33550.1"/>
    <property type="molecule type" value="mRNA"/>
</dbReference>
<dbReference type="PANTHER" id="PTHR43157">
    <property type="entry name" value="PHOSPHATIDYLINOSITOL-GLYCAN BIOSYNTHESIS CLASS F PROTEIN-RELATED"/>
    <property type="match status" value="1"/>
</dbReference>
<organism evidence="3">
    <name type="scientific">Amblyomma triste</name>
    <name type="common">Neotropical tick</name>
    <dbReference type="NCBI Taxonomy" id="251400"/>
    <lineage>
        <taxon>Eukaryota</taxon>
        <taxon>Metazoa</taxon>
        <taxon>Ecdysozoa</taxon>
        <taxon>Arthropoda</taxon>
        <taxon>Chelicerata</taxon>
        <taxon>Arachnida</taxon>
        <taxon>Acari</taxon>
        <taxon>Parasitiformes</taxon>
        <taxon>Ixodida</taxon>
        <taxon>Ixodoidea</taxon>
        <taxon>Ixodidae</taxon>
        <taxon>Amblyomminae</taxon>
        <taxon>Amblyomma</taxon>
    </lineage>
</organism>
<dbReference type="PRINTS" id="PR00081">
    <property type="entry name" value="GDHRDH"/>
</dbReference>
<dbReference type="SUPFAM" id="SSF51735">
    <property type="entry name" value="NAD(P)-binding Rossmann-fold domains"/>
    <property type="match status" value="1"/>
</dbReference>
<sequence>ISYESMENKTVVMTGGSGGIGQETIRALLSLGARVIDGSPEVSLAEKRRRLLLRDHPTAKVELLPLDLSSMASVKSFAEGILKRESKVDVLICNAGVMLMPYQETEDGFESHLSINYLGHCLLMALLLPLLIAAGKEGRHAARIVNVSSCAHKAASIDVDDLNGRKKYSCYRGYTQSKVAQVLLTISLGRRLQAMRVPVTVNCIHPGIVNTRLYQRVWWAPLIAGIFFKTPQESAKTVLHAALSNELEGITGCYFEECAPAKPLSLCNSRHVQERLWERTWTLLKPWLNEEAVRFCLALAQSSAE</sequence>
<dbReference type="GO" id="GO:0016491">
    <property type="term" value="F:oxidoreductase activity"/>
    <property type="evidence" value="ECO:0007669"/>
    <property type="project" value="UniProtKB-KW"/>
</dbReference>
<dbReference type="Pfam" id="PF00106">
    <property type="entry name" value="adh_short"/>
    <property type="match status" value="1"/>
</dbReference>
<protein>
    <submittedName>
        <fullName evidence="3">Putative dehydrogenase with different specificities related to short-chain alcohol dehydrogenase</fullName>
    </submittedName>
</protein>
<dbReference type="PRINTS" id="PR00080">
    <property type="entry name" value="SDRFAMILY"/>
</dbReference>
<proteinExistence type="evidence at transcript level"/>
<comment type="similarity">
    <text evidence="2">Belongs to the short-chain dehydrogenases/reductases (SDR) family.</text>
</comment>
<reference evidence="3" key="1">
    <citation type="submission" date="2014-03" db="EMBL/GenBank/DDBJ databases">
        <title>The sialotranscriptome of Amblyomma triste, Amblyomma parvum and Amblyomma cajennense ticks, uncovered by 454-based RNA-seq.</title>
        <authorList>
            <person name="Garcia G.R."/>
            <person name="Gardinassi L.G."/>
            <person name="Ribeiro J.M."/>
            <person name="Anatriello E."/>
            <person name="Ferreira B.R."/>
            <person name="Moreira H.N."/>
            <person name="Mafra C."/>
            <person name="Olegario M.M."/>
            <person name="Szabo P.J."/>
            <person name="Miranda-Santos I.K."/>
            <person name="Maruyama S.R."/>
        </authorList>
    </citation>
    <scope>NUCLEOTIDE SEQUENCE</scope>
    <source>
        <strain evidence="3">Mato Grasso do Sul</strain>
        <tissue evidence="3">Salivary glands</tissue>
    </source>
</reference>
<evidence type="ECO:0000256" key="1">
    <source>
        <dbReference type="ARBA" id="ARBA00023002"/>
    </source>
</evidence>
<dbReference type="PANTHER" id="PTHR43157:SF31">
    <property type="entry name" value="PHOSPHATIDYLINOSITOL-GLYCAN BIOSYNTHESIS CLASS F PROTEIN"/>
    <property type="match status" value="1"/>
</dbReference>
<feature type="non-terminal residue" evidence="3">
    <location>
        <position position="1"/>
    </location>
</feature>